<accession>A0AAD5WFY0</accession>
<organism evidence="1 2">
    <name type="scientific">Parelaphostrongylus tenuis</name>
    <name type="common">Meningeal worm</name>
    <dbReference type="NCBI Taxonomy" id="148309"/>
    <lineage>
        <taxon>Eukaryota</taxon>
        <taxon>Metazoa</taxon>
        <taxon>Ecdysozoa</taxon>
        <taxon>Nematoda</taxon>
        <taxon>Chromadorea</taxon>
        <taxon>Rhabditida</taxon>
        <taxon>Rhabditina</taxon>
        <taxon>Rhabditomorpha</taxon>
        <taxon>Strongyloidea</taxon>
        <taxon>Metastrongylidae</taxon>
        <taxon>Parelaphostrongylus</taxon>
    </lineage>
</organism>
<proteinExistence type="predicted"/>
<reference evidence="1" key="1">
    <citation type="submission" date="2021-06" db="EMBL/GenBank/DDBJ databases">
        <title>Parelaphostrongylus tenuis whole genome reference sequence.</title>
        <authorList>
            <person name="Garwood T.J."/>
            <person name="Larsen P.A."/>
            <person name="Fountain-Jones N.M."/>
            <person name="Garbe J.R."/>
            <person name="Macchietto M.G."/>
            <person name="Kania S.A."/>
            <person name="Gerhold R.W."/>
            <person name="Richards J.E."/>
            <person name="Wolf T.M."/>
        </authorList>
    </citation>
    <scope>NUCLEOTIDE SEQUENCE</scope>
    <source>
        <strain evidence="1">MNPRO001-30</strain>
        <tissue evidence="1">Meninges</tissue>
    </source>
</reference>
<evidence type="ECO:0000313" key="2">
    <source>
        <dbReference type="Proteomes" id="UP001196413"/>
    </source>
</evidence>
<dbReference type="EMBL" id="JAHQIW010006132">
    <property type="protein sequence ID" value="KAJ1368273.1"/>
    <property type="molecule type" value="Genomic_DNA"/>
</dbReference>
<gene>
    <name evidence="1" type="ORF">KIN20_029371</name>
</gene>
<keyword evidence="2" id="KW-1185">Reference proteome</keyword>
<comment type="caution">
    <text evidence="1">The sequence shown here is derived from an EMBL/GenBank/DDBJ whole genome shotgun (WGS) entry which is preliminary data.</text>
</comment>
<name>A0AAD5WFY0_PARTN</name>
<protein>
    <submittedName>
        <fullName evidence="1">Uncharacterized protein</fullName>
    </submittedName>
</protein>
<evidence type="ECO:0000313" key="1">
    <source>
        <dbReference type="EMBL" id="KAJ1368273.1"/>
    </source>
</evidence>
<dbReference type="AlphaFoldDB" id="A0AAD5WFY0"/>
<sequence>MAGDPSLVLPLLMLRQSPGYVSVAAPLLALSRLQALCGVPEGSNRILDIKMKVLRACLRSKQDTLYSLLKKCAAKEYYCNQYFEGKPLEENGWCVKLIWESIRRKAMIF</sequence>
<dbReference type="Proteomes" id="UP001196413">
    <property type="component" value="Unassembled WGS sequence"/>
</dbReference>